<evidence type="ECO:0000256" key="3">
    <source>
        <dbReference type="ARBA" id="ARBA00023004"/>
    </source>
</evidence>
<dbReference type="InterPro" id="IPR036909">
    <property type="entry name" value="Cyt_c-like_dom_sf"/>
</dbReference>
<evidence type="ECO:0000256" key="4">
    <source>
        <dbReference type="PROSITE-ProRule" id="PRU00433"/>
    </source>
</evidence>
<dbReference type="Proteomes" id="UP000185766">
    <property type="component" value="Unassembled WGS sequence"/>
</dbReference>
<evidence type="ECO:0000256" key="5">
    <source>
        <dbReference type="SAM" id="SignalP"/>
    </source>
</evidence>
<accession>A0A1H7KPN8</accession>
<dbReference type="InterPro" id="IPR009056">
    <property type="entry name" value="Cyt_c-like_dom"/>
</dbReference>
<dbReference type="AlphaFoldDB" id="A0A1H7KPN8"/>
<sequence>MHVKRHPHALLMVALLGAVTIGSYGHAEVPDAPRQADLKHLLKQDCGSCHGTRLTGGLGTPLTPEALANKPAEGLIATILHGRPGSAMPPWQGLLSEDEAAWLVEQLQQGTALP</sequence>
<keyword evidence="2 4" id="KW-0479">Metal-binding</keyword>
<dbReference type="Gene3D" id="1.10.760.10">
    <property type="entry name" value="Cytochrome c-like domain"/>
    <property type="match status" value="1"/>
</dbReference>
<keyword evidence="3 4" id="KW-0408">Iron</keyword>
<feature type="signal peptide" evidence="5">
    <location>
        <begin position="1"/>
        <end position="27"/>
    </location>
</feature>
<dbReference type="GO" id="GO:0046872">
    <property type="term" value="F:metal ion binding"/>
    <property type="evidence" value="ECO:0007669"/>
    <property type="project" value="UniProtKB-KW"/>
</dbReference>
<evidence type="ECO:0000256" key="1">
    <source>
        <dbReference type="ARBA" id="ARBA00022617"/>
    </source>
</evidence>
<dbReference type="SUPFAM" id="SSF46626">
    <property type="entry name" value="Cytochrome c"/>
    <property type="match status" value="1"/>
</dbReference>
<dbReference type="STRING" id="1429083.GCA_001885685_00966"/>
<dbReference type="Pfam" id="PF13442">
    <property type="entry name" value="Cytochrome_CBB3"/>
    <property type="match status" value="1"/>
</dbReference>
<keyword evidence="8" id="KW-1185">Reference proteome</keyword>
<dbReference type="RefSeq" id="WP_139214037.1">
    <property type="nucleotide sequence ID" value="NZ_FOAS01000006.1"/>
</dbReference>
<evidence type="ECO:0000256" key="2">
    <source>
        <dbReference type="ARBA" id="ARBA00022723"/>
    </source>
</evidence>
<gene>
    <name evidence="7" type="ORF">SAMN05216214_10635</name>
</gene>
<proteinExistence type="predicted"/>
<dbReference type="PROSITE" id="PS51007">
    <property type="entry name" value="CYTC"/>
    <property type="match status" value="1"/>
</dbReference>
<name>A0A1H7KPN8_9GAMM</name>
<evidence type="ECO:0000259" key="6">
    <source>
        <dbReference type="PROSITE" id="PS51007"/>
    </source>
</evidence>
<organism evidence="7 8">
    <name type="scientific">Atopomonas hussainii</name>
    <dbReference type="NCBI Taxonomy" id="1429083"/>
    <lineage>
        <taxon>Bacteria</taxon>
        <taxon>Pseudomonadati</taxon>
        <taxon>Pseudomonadota</taxon>
        <taxon>Gammaproteobacteria</taxon>
        <taxon>Pseudomonadales</taxon>
        <taxon>Pseudomonadaceae</taxon>
        <taxon>Atopomonas</taxon>
    </lineage>
</organism>
<evidence type="ECO:0000313" key="7">
    <source>
        <dbReference type="EMBL" id="SEK88486.1"/>
    </source>
</evidence>
<feature type="chain" id="PRO_5010292935" evidence="5">
    <location>
        <begin position="28"/>
        <end position="114"/>
    </location>
</feature>
<protein>
    <submittedName>
        <fullName evidence="7">Cytochrome c55X</fullName>
    </submittedName>
</protein>
<dbReference type="GO" id="GO:0020037">
    <property type="term" value="F:heme binding"/>
    <property type="evidence" value="ECO:0007669"/>
    <property type="project" value="InterPro"/>
</dbReference>
<feature type="domain" description="Cytochrome c" evidence="6">
    <location>
        <begin position="30"/>
        <end position="111"/>
    </location>
</feature>
<reference evidence="7 8" key="1">
    <citation type="submission" date="2016-10" db="EMBL/GenBank/DDBJ databases">
        <authorList>
            <person name="de Groot N.N."/>
        </authorList>
    </citation>
    <scope>NUCLEOTIDE SEQUENCE [LARGE SCALE GENOMIC DNA]</scope>
    <source>
        <strain evidence="7 8">JCM 19513</strain>
    </source>
</reference>
<evidence type="ECO:0000313" key="8">
    <source>
        <dbReference type="Proteomes" id="UP000185766"/>
    </source>
</evidence>
<keyword evidence="1 4" id="KW-0349">Heme</keyword>
<dbReference type="GO" id="GO:0009055">
    <property type="term" value="F:electron transfer activity"/>
    <property type="evidence" value="ECO:0007669"/>
    <property type="project" value="InterPro"/>
</dbReference>
<keyword evidence="5" id="KW-0732">Signal</keyword>
<dbReference type="EMBL" id="FOAS01000006">
    <property type="protein sequence ID" value="SEK88486.1"/>
    <property type="molecule type" value="Genomic_DNA"/>
</dbReference>